<dbReference type="EMBL" id="JEMC01000305">
    <property type="protein sequence ID" value="KYG03407.1"/>
    <property type="molecule type" value="Genomic_DNA"/>
</dbReference>
<sequence length="174" mass="18105">MPALAKRLQIEAGLGATLGLGITPGPAAGMTLSFGVRRPDWSIAVEGRGLVSLAEEVEAVPVGTRAFTAAALACHRGRILFSCGVASVGVIRFVPRAPWTISSPGQPILGIGPRFGSAWPFSDRWSAHAYAEAVWIVADAVLRRQKDGSHLPAPVTWSSPAIGAAFGFGVTATY</sequence>
<dbReference type="AlphaFoldDB" id="A0A150TE25"/>
<comment type="caution">
    <text evidence="1">The sequence shown here is derived from an EMBL/GenBank/DDBJ whole genome shotgun (WGS) entry which is preliminary data.</text>
</comment>
<name>A0A150TE25_SORCE</name>
<evidence type="ECO:0000313" key="1">
    <source>
        <dbReference type="EMBL" id="KYG03407.1"/>
    </source>
</evidence>
<evidence type="ECO:0000313" key="2">
    <source>
        <dbReference type="Proteomes" id="UP000075515"/>
    </source>
</evidence>
<gene>
    <name evidence="1" type="ORF">BE18_21410</name>
</gene>
<accession>A0A150TE25</accession>
<reference evidence="1 2" key="1">
    <citation type="submission" date="2014-02" db="EMBL/GenBank/DDBJ databases">
        <title>The small core and large imbalanced accessory genome model reveals a collaborative survival strategy of Sorangium cellulosum strains in nature.</title>
        <authorList>
            <person name="Han K."/>
            <person name="Peng R."/>
            <person name="Blom J."/>
            <person name="Li Y.-Z."/>
        </authorList>
    </citation>
    <scope>NUCLEOTIDE SEQUENCE [LARGE SCALE GENOMIC DNA]</scope>
    <source>
        <strain evidence="1 2">So0149</strain>
    </source>
</reference>
<protein>
    <submittedName>
        <fullName evidence="1">Uncharacterized protein</fullName>
    </submittedName>
</protein>
<organism evidence="1 2">
    <name type="scientific">Sorangium cellulosum</name>
    <name type="common">Polyangium cellulosum</name>
    <dbReference type="NCBI Taxonomy" id="56"/>
    <lineage>
        <taxon>Bacteria</taxon>
        <taxon>Pseudomonadati</taxon>
        <taxon>Myxococcota</taxon>
        <taxon>Polyangia</taxon>
        <taxon>Polyangiales</taxon>
        <taxon>Polyangiaceae</taxon>
        <taxon>Sorangium</taxon>
    </lineage>
</organism>
<dbReference type="Proteomes" id="UP000075515">
    <property type="component" value="Unassembled WGS sequence"/>
</dbReference>
<proteinExistence type="predicted"/>